<evidence type="ECO:0000313" key="3">
    <source>
        <dbReference type="EMBL" id="EJK50209.1"/>
    </source>
</evidence>
<dbReference type="OrthoDB" id="1929172at2759"/>
<dbReference type="Pfam" id="PF01105">
    <property type="entry name" value="EMP24_GP25L"/>
    <property type="match status" value="1"/>
</dbReference>
<dbReference type="SMART" id="SM01190">
    <property type="entry name" value="EMP24_GP25L"/>
    <property type="match status" value="1"/>
</dbReference>
<name>K0RDA2_THAOC</name>
<dbReference type="AlphaFoldDB" id="K0RDA2"/>
<keyword evidence="4" id="KW-1185">Reference proteome</keyword>
<feature type="chain" id="PRO_5003836225" description="GOLD domain-containing protein" evidence="1">
    <location>
        <begin position="19"/>
        <end position="363"/>
    </location>
</feature>
<gene>
    <name evidence="3" type="ORF">THAOC_30850</name>
</gene>
<feature type="domain" description="GOLD" evidence="2">
    <location>
        <begin position="33"/>
        <end position="354"/>
    </location>
</feature>
<keyword evidence="1" id="KW-0732">Signal</keyword>
<dbReference type="OMA" id="YTHEERA"/>
<protein>
    <recommendedName>
        <fullName evidence="2">GOLD domain-containing protein</fullName>
    </recommendedName>
</protein>
<reference evidence="3 4" key="1">
    <citation type="journal article" date="2012" name="Genome Biol.">
        <title>Genome and low-iron response of an oceanic diatom adapted to chronic iron limitation.</title>
        <authorList>
            <person name="Lommer M."/>
            <person name="Specht M."/>
            <person name="Roy A.S."/>
            <person name="Kraemer L."/>
            <person name="Andreson R."/>
            <person name="Gutowska M.A."/>
            <person name="Wolf J."/>
            <person name="Bergner S.V."/>
            <person name="Schilhabel M.B."/>
            <person name="Klostermeier U.C."/>
            <person name="Beiko R.G."/>
            <person name="Rosenstiel P."/>
            <person name="Hippler M."/>
            <person name="Laroche J."/>
        </authorList>
    </citation>
    <scope>NUCLEOTIDE SEQUENCE [LARGE SCALE GENOMIC DNA]</scope>
    <source>
        <strain evidence="3 4">CCMP1005</strain>
    </source>
</reference>
<sequence>MILRYFTAAVLAWHWSHATRGGVVVVAGADRVAVVYNLRIRSSECIYDQFQAKESVTYSVFVESESHGQPKATISFEGPISGNEGLHPDLGTMEENHGGIQQFNQLGRELRKGAVTHWPNIKDKDKGVRFDKRAGIINRELIADWTHAGEHEDAELSRLEARRKMKEHLSSTPKSDFVKTMMIDRIEPFEETHLIKADGWYRLCVKSLASKLLVEMDLRSSSQLGGIDKETGHVYTHEERATLDENVLLKSSDASPVESSDAAPVVKVDEDLERHLEQQIKGTDLLPTQTQAKHLVSLVAEMMKMHDEHKRRVRSHRASARRNYDGVSRSGWLETLLYVVVCGFQIYTVRKWLLQNSLLSGNI</sequence>
<dbReference type="EMBL" id="AGNL01044117">
    <property type="protein sequence ID" value="EJK50209.1"/>
    <property type="molecule type" value="Genomic_DNA"/>
</dbReference>
<feature type="signal peptide" evidence="1">
    <location>
        <begin position="1"/>
        <end position="18"/>
    </location>
</feature>
<organism evidence="3 4">
    <name type="scientific">Thalassiosira oceanica</name>
    <name type="common">Marine diatom</name>
    <dbReference type="NCBI Taxonomy" id="159749"/>
    <lineage>
        <taxon>Eukaryota</taxon>
        <taxon>Sar</taxon>
        <taxon>Stramenopiles</taxon>
        <taxon>Ochrophyta</taxon>
        <taxon>Bacillariophyta</taxon>
        <taxon>Coscinodiscophyceae</taxon>
        <taxon>Thalassiosirophycidae</taxon>
        <taxon>Thalassiosirales</taxon>
        <taxon>Thalassiosiraceae</taxon>
        <taxon>Thalassiosira</taxon>
    </lineage>
</organism>
<dbReference type="InterPro" id="IPR009038">
    <property type="entry name" value="GOLD_dom"/>
</dbReference>
<proteinExistence type="predicted"/>
<evidence type="ECO:0000256" key="1">
    <source>
        <dbReference type="SAM" id="SignalP"/>
    </source>
</evidence>
<dbReference type="Proteomes" id="UP000266841">
    <property type="component" value="Unassembled WGS sequence"/>
</dbReference>
<evidence type="ECO:0000259" key="2">
    <source>
        <dbReference type="SMART" id="SM01190"/>
    </source>
</evidence>
<comment type="caution">
    <text evidence="3">The sequence shown here is derived from an EMBL/GenBank/DDBJ whole genome shotgun (WGS) entry which is preliminary data.</text>
</comment>
<dbReference type="eggNOG" id="ENOG502RWSP">
    <property type="taxonomic scope" value="Eukaryota"/>
</dbReference>
<accession>K0RDA2</accession>
<evidence type="ECO:0000313" key="4">
    <source>
        <dbReference type="Proteomes" id="UP000266841"/>
    </source>
</evidence>